<keyword evidence="2 7" id="KW-0489">Methyltransferase</keyword>
<feature type="domain" description="Type II methyltransferase M.TaqI-like" evidence="6">
    <location>
        <begin position="202"/>
        <end position="397"/>
    </location>
</feature>
<dbReference type="GO" id="GO:0006304">
    <property type="term" value="P:DNA modification"/>
    <property type="evidence" value="ECO:0007669"/>
    <property type="project" value="InterPro"/>
</dbReference>
<evidence type="ECO:0000313" key="7">
    <source>
        <dbReference type="EMBL" id="MBI5250436.1"/>
    </source>
</evidence>
<dbReference type="GO" id="GO:0009007">
    <property type="term" value="F:site-specific DNA-methyltransferase (adenine-specific) activity"/>
    <property type="evidence" value="ECO:0007669"/>
    <property type="project" value="UniProtKB-EC"/>
</dbReference>
<dbReference type="GO" id="GO:0003676">
    <property type="term" value="F:nucleic acid binding"/>
    <property type="evidence" value="ECO:0007669"/>
    <property type="project" value="InterPro"/>
</dbReference>
<evidence type="ECO:0000256" key="5">
    <source>
        <dbReference type="ARBA" id="ARBA00047942"/>
    </source>
</evidence>
<organism evidence="7 8">
    <name type="scientific">Desulfomonile tiedjei</name>
    <dbReference type="NCBI Taxonomy" id="2358"/>
    <lineage>
        <taxon>Bacteria</taxon>
        <taxon>Pseudomonadati</taxon>
        <taxon>Thermodesulfobacteriota</taxon>
        <taxon>Desulfomonilia</taxon>
        <taxon>Desulfomonilales</taxon>
        <taxon>Desulfomonilaceae</taxon>
        <taxon>Desulfomonile</taxon>
    </lineage>
</organism>
<dbReference type="PRINTS" id="PR00507">
    <property type="entry name" value="N12N6MTFRASE"/>
</dbReference>
<dbReference type="InterPro" id="IPR011639">
    <property type="entry name" value="MethylTrfase_TaqI-like_dom"/>
</dbReference>
<evidence type="ECO:0000256" key="3">
    <source>
        <dbReference type="ARBA" id="ARBA00022679"/>
    </source>
</evidence>
<dbReference type="InterPro" id="IPR050953">
    <property type="entry name" value="N4_N6_ade-DNA_methylase"/>
</dbReference>
<protein>
    <recommendedName>
        <fullName evidence="1">site-specific DNA-methyltransferase (adenine-specific)</fullName>
        <ecNumber evidence="1">2.1.1.72</ecNumber>
    </recommendedName>
</protein>
<accession>A0A9D6V5P5</accession>
<comment type="caution">
    <text evidence="7">The sequence shown here is derived from an EMBL/GenBank/DDBJ whole genome shotgun (WGS) entry which is preliminary data.</text>
</comment>
<dbReference type="Gene3D" id="3.40.50.150">
    <property type="entry name" value="Vaccinia Virus protein VP39"/>
    <property type="match status" value="1"/>
</dbReference>
<evidence type="ECO:0000256" key="1">
    <source>
        <dbReference type="ARBA" id="ARBA00011900"/>
    </source>
</evidence>
<evidence type="ECO:0000313" key="8">
    <source>
        <dbReference type="Proteomes" id="UP000807825"/>
    </source>
</evidence>
<proteinExistence type="predicted"/>
<dbReference type="EC" id="2.1.1.72" evidence="1"/>
<evidence type="ECO:0000256" key="2">
    <source>
        <dbReference type="ARBA" id="ARBA00022603"/>
    </source>
</evidence>
<dbReference type="InterPro" id="IPR002052">
    <property type="entry name" value="DNA_methylase_N6_adenine_CS"/>
</dbReference>
<dbReference type="GO" id="GO:0032259">
    <property type="term" value="P:methylation"/>
    <property type="evidence" value="ECO:0007669"/>
    <property type="project" value="UniProtKB-KW"/>
</dbReference>
<keyword evidence="4" id="KW-0949">S-adenosyl-L-methionine</keyword>
<dbReference type="PROSITE" id="PS00092">
    <property type="entry name" value="N6_MTASE"/>
    <property type="match status" value="1"/>
</dbReference>
<name>A0A9D6V5P5_9BACT</name>
<dbReference type="AlphaFoldDB" id="A0A9D6V5P5"/>
<sequence>MSEMLEHLAGYIRLQADVSFDPQETYMQALDSLVKDLLADGHRSGAVSFSGDKPDCVRMPDMASLNPEDVGSLYERLRGFRLRVRQSREPELVPCVRGKRNQGLFYTPSTIVTFIVERTLDCLRISDPTEYLNLKILDPAVGTGVFLAEALEQITERVRTAKDNDRIDAAIASVKRKVGDKIENQRLELDRDTLIRIHVVEKCLYGVDLDPTAVEIARAVLLSRVQTNRLTYAASTNILHGNALKGEVVQRHMLTAKTDLDRAHASAFSQASGLDKHCFFHWPEEFPEVFSGSNSGFDAVIGNPPYEILSVKESGLQSRRGEQIYFRNFYSTCTGKINTYRLMIERALQLLRKGGALGFIVPATLLGDSTAEKLRRMILEQTSMFQTVVIPEKAKVFPGVTQALLVMVTRKSGSTDRIEPIFWNGDGPIHTSSEVSVSGDVVRNAGFRVPLIRTRAEMELLQAVTRFPPLGGNNDFQRVGRIHQGEINLTVHRDFITDERTMYPLIRGEHVNPLRVNHPVPGEKRLDWVLPDYVKQNGESNKRAGSNSSRSRSKAWKTERIVLARVVNMDTERRLKAAFVGPGVFLGDMTNFLAEPKLPVNYLLGLLNSRLLNWRMRLTSTNNYISAAEIQALPIPRIQQGELQSGALVHARQVFNGWTTEPDSSVEKFVKEISGMVKSVEDGSSQALTGKMIEWVAEDIQEPRDSSSIGTLWNLLDSLVLILYGVESMQQVPMVLI</sequence>
<dbReference type="PANTHER" id="PTHR33841:SF1">
    <property type="entry name" value="DNA METHYLTRANSFERASE A"/>
    <property type="match status" value="1"/>
</dbReference>
<dbReference type="Proteomes" id="UP000807825">
    <property type="component" value="Unassembled WGS sequence"/>
</dbReference>
<comment type="catalytic activity">
    <reaction evidence="5">
        <text>a 2'-deoxyadenosine in DNA + S-adenosyl-L-methionine = an N(6)-methyl-2'-deoxyadenosine in DNA + S-adenosyl-L-homocysteine + H(+)</text>
        <dbReference type="Rhea" id="RHEA:15197"/>
        <dbReference type="Rhea" id="RHEA-COMP:12418"/>
        <dbReference type="Rhea" id="RHEA-COMP:12419"/>
        <dbReference type="ChEBI" id="CHEBI:15378"/>
        <dbReference type="ChEBI" id="CHEBI:57856"/>
        <dbReference type="ChEBI" id="CHEBI:59789"/>
        <dbReference type="ChEBI" id="CHEBI:90615"/>
        <dbReference type="ChEBI" id="CHEBI:90616"/>
        <dbReference type="EC" id="2.1.1.72"/>
    </reaction>
</comment>
<reference evidence="7" key="1">
    <citation type="submission" date="2020-07" db="EMBL/GenBank/DDBJ databases">
        <title>Huge and variable diversity of episymbiotic CPR bacteria and DPANN archaea in groundwater ecosystems.</title>
        <authorList>
            <person name="He C.Y."/>
            <person name="Keren R."/>
            <person name="Whittaker M."/>
            <person name="Farag I.F."/>
            <person name="Doudna J."/>
            <person name="Cate J.H.D."/>
            <person name="Banfield J.F."/>
        </authorList>
    </citation>
    <scope>NUCLEOTIDE SEQUENCE</scope>
    <source>
        <strain evidence="7">NC_groundwater_1664_Pr3_B-0.1um_52_9</strain>
    </source>
</reference>
<dbReference type="EMBL" id="JACRDE010000345">
    <property type="protein sequence ID" value="MBI5250436.1"/>
    <property type="molecule type" value="Genomic_DNA"/>
</dbReference>
<dbReference type="InterPro" id="IPR029063">
    <property type="entry name" value="SAM-dependent_MTases_sf"/>
</dbReference>
<dbReference type="Pfam" id="PF07669">
    <property type="entry name" value="Eco57I"/>
    <property type="match status" value="1"/>
</dbReference>
<dbReference type="PANTHER" id="PTHR33841">
    <property type="entry name" value="DNA METHYLTRANSFERASE YEEA-RELATED"/>
    <property type="match status" value="1"/>
</dbReference>
<keyword evidence="3" id="KW-0808">Transferase</keyword>
<gene>
    <name evidence="7" type="ORF">HY912_13160</name>
</gene>
<evidence type="ECO:0000259" key="6">
    <source>
        <dbReference type="Pfam" id="PF07669"/>
    </source>
</evidence>
<evidence type="ECO:0000256" key="4">
    <source>
        <dbReference type="ARBA" id="ARBA00022691"/>
    </source>
</evidence>
<dbReference type="SUPFAM" id="SSF53335">
    <property type="entry name" value="S-adenosyl-L-methionine-dependent methyltransferases"/>
    <property type="match status" value="1"/>
</dbReference>